<keyword evidence="2 7" id="KW-0285">Flavoprotein</keyword>
<evidence type="ECO:0000259" key="10">
    <source>
        <dbReference type="Pfam" id="PF00881"/>
    </source>
</evidence>
<evidence type="ECO:0000313" key="12">
    <source>
        <dbReference type="Proteomes" id="UP000526734"/>
    </source>
</evidence>
<comment type="cofactor">
    <cofactor evidence="8">
        <name>FMN</name>
        <dbReference type="ChEBI" id="CHEBI:58210"/>
    </cofactor>
    <text evidence="8">Binds 1 FMN per subunit.</text>
</comment>
<feature type="domain" description="Nitroreductase" evidence="10">
    <location>
        <begin position="19"/>
        <end position="168"/>
    </location>
</feature>
<dbReference type="InterPro" id="IPR026021">
    <property type="entry name" value="YdjA-like"/>
</dbReference>
<comment type="similarity">
    <text evidence="1 7">Belongs to the nitroreductase family.</text>
</comment>
<feature type="binding site" description="in other chain" evidence="8">
    <location>
        <begin position="11"/>
        <end position="13"/>
    </location>
    <ligand>
        <name>FMN</name>
        <dbReference type="ChEBI" id="CHEBI:58210"/>
        <note>ligand shared between dimeric partners</note>
    </ligand>
</feature>
<evidence type="ECO:0000256" key="3">
    <source>
        <dbReference type="ARBA" id="ARBA00022643"/>
    </source>
</evidence>
<evidence type="ECO:0000256" key="7">
    <source>
        <dbReference type="PIRNR" id="PIRNR000232"/>
    </source>
</evidence>
<name>A0A7W3VRG9_9PSEU</name>
<dbReference type="PANTHER" id="PTHR43821:SF1">
    <property type="entry name" value="NAD(P)H NITROREDUCTASE YDJA-RELATED"/>
    <property type="match status" value="1"/>
</dbReference>
<feature type="compositionally biased region" description="Basic and acidic residues" evidence="9">
    <location>
        <begin position="210"/>
        <end position="219"/>
    </location>
</feature>
<dbReference type="EC" id="1.-.-.-" evidence="7"/>
<keyword evidence="6 7" id="KW-0520">NAD</keyword>
<keyword evidence="4 7" id="KW-0521">NADP</keyword>
<dbReference type="Gene3D" id="3.40.109.10">
    <property type="entry name" value="NADH Oxidase"/>
    <property type="match status" value="1"/>
</dbReference>
<evidence type="ECO:0000256" key="9">
    <source>
        <dbReference type="SAM" id="MobiDB-lite"/>
    </source>
</evidence>
<dbReference type="SUPFAM" id="SSF55469">
    <property type="entry name" value="FMN-dependent nitroreductase-like"/>
    <property type="match status" value="1"/>
</dbReference>
<evidence type="ECO:0000256" key="4">
    <source>
        <dbReference type="ARBA" id="ARBA00022857"/>
    </source>
</evidence>
<dbReference type="PIRSF" id="PIRSF000232">
    <property type="entry name" value="YdjA"/>
    <property type="match status" value="1"/>
</dbReference>
<dbReference type="Pfam" id="PF00881">
    <property type="entry name" value="Nitroreductase"/>
    <property type="match status" value="1"/>
</dbReference>
<dbReference type="Proteomes" id="UP000526734">
    <property type="component" value="Unassembled WGS sequence"/>
</dbReference>
<evidence type="ECO:0000256" key="5">
    <source>
        <dbReference type="ARBA" id="ARBA00023002"/>
    </source>
</evidence>
<evidence type="ECO:0000256" key="6">
    <source>
        <dbReference type="ARBA" id="ARBA00023027"/>
    </source>
</evidence>
<dbReference type="InterPro" id="IPR000415">
    <property type="entry name" value="Nitroreductase-like"/>
</dbReference>
<gene>
    <name evidence="11" type="ORF">H4281_01330</name>
</gene>
<feature type="binding site" description="in other chain" evidence="8">
    <location>
        <begin position="138"/>
        <end position="140"/>
    </location>
    <ligand>
        <name>FMN</name>
        <dbReference type="ChEBI" id="CHEBI:58210"/>
        <note>ligand shared between dimeric partners</note>
    </ligand>
</feature>
<feature type="binding site" evidence="8">
    <location>
        <position position="40"/>
    </location>
    <ligand>
        <name>FMN</name>
        <dbReference type="ChEBI" id="CHEBI:58210"/>
        <note>ligand shared between dimeric partners</note>
    </ligand>
</feature>
<dbReference type="RefSeq" id="WP_182889006.1">
    <property type="nucleotide sequence ID" value="NZ_JACGZW010000001.1"/>
</dbReference>
<dbReference type="GO" id="GO:0016491">
    <property type="term" value="F:oxidoreductase activity"/>
    <property type="evidence" value="ECO:0007669"/>
    <property type="project" value="UniProtKB-UniRule"/>
</dbReference>
<feature type="compositionally biased region" description="Basic and acidic residues" evidence="9">
    <location>
        <begin position="173"/>
        <end position="184"/>
    </location>
</feature>
<protein>
    <recommendedName>
        <fullName evidence="7">Putative NAD(P)H nitroreductase</fullName>
        <ecNumber evidence="7">1.-.-.-</ecNumber>
    </recommendedName>
</protein>
<dbReference type="EMBL" id="JACGZW010000001">
    <property type="protein sequence ID" value="MBB1151765.1"/>
    <property type="molecule type" value="Genomic_DNA"/>
</dbReference>
<keyword evidence="12" id="KW-1185">Reference proteome</keyword>
<accession>A0A7W3VRG9</accession>
<evidence type="ECO:0000256" key="8">
    <source>
        <dbReference type="PIRSR" id="PIRSR000232-1"/>
    </source>
</evidence>
<reference evidence="11 12" key="1">
    <citation type="submission" date="2020-08" db="EMBL/GenBank/DDBJ databases">
        <title>Amycolatopsis sp. nov. DR6-1 isolated from Dendrobium heterocarpum.</title>
        <authorList>
            <person name="Tedsree N."/>
            <person name="Kuncharoen N."/>
            <person name="Likhitwitayawuid K."/>
            <person name="Tanasupawat S."/>
        </authorList>
    </citation>
    <scope>NUCLEOTIDE SEQUENCE [LARGE SCALE GENOMIC DNA]</scope>
    <source>
        <strain evidence="11 12">DR6-1</strain>
    </source>
</reference>
<keyword evidence="3 7" id="KW-0288">FMN</keyword>
<keyword evidence="5 7" id="KW-0560">Oxidoreductase</keyword>
<proteinExistence type="inferred from homology"/>
<organism evidence="11 12">
    <name type="scientific">Amycolatopsis dendrobii</name>
    <dbReference type="NCBI Taxonomy" id="2760662"/>
    <lineage>
        <taxon>Bacteria</taxon>
        <taxon>Bacillati</taxon>
        <taxon>Actinomycetota</taxon>
        <taxon>Actinomycetes</taxon>
        <taxon>Pseudonocardiales</taxon>
        <taxon>Pseudonocardiaceae</taxon>
        <taxon>Amycolatopsis</taxon>
    </lineage>
</organism>
<sequence length="219" mass="23552">MLTTVEAINARCSTPRLAEPGPTGAELRSLFRAAAAAPDHGKCKPWRFVVVPPAYADDFGEVLEQAYVRRCALAGDDVDAERCARERTRLRRAPTFVVVVCQPRTDLKIPLHEQQAAVAAATQNLLLAATSMGYGSMWATGAAATDPTVREALQLGPKDTIVGFVYLGSLPTSRERRGPRRDTDVSAVVRTWAPAAKGRPDPAPATASKARSDRRMSGI</sequence>
<dbReference type="InterPro" id="IPR052530">
    <property type="entry name" value="NAD(P)H_nitroreductase"/>
</dbReference>
<evidence type="ECO:0000256" key="1">
    <source>
        <dbReference type="ARBA" id="ARBA00007118"/>
    </source>
</evidence>
<feature type="region of interest" description="Disordered" evidence="9">
    <location>
        <begin position="172"/>
        <end position="219"/>
    </location>
</feature>
<dbReference type="CDD" id="cd02135">
    <property type="entry name" value="YdjA-like"/>
    <property type="match status" value="1"/>
</dbReference>
<evidence type="ECO:0000256" key="2">
    <source>
        <dbReference type="ARBA" id="ARBA00022630"/>
    </source>
</evidence>
<dbReference type="InterPro" id="IPR029479">
    <property type="entry name" value="Nitroreductase"/>
</dbReference>
<dbReference type="AlphaFoldDB" id="A0A7W3VRG9"/>
<comment type="caution">
    <text evidence="11">The sequence shown here is derived from an EMBL/GenBank/DDBJ whole genome shotgun (WGS) entry which is preliminary data.</text>
</comment>
<evidence type="ECO:0000313" key="11">
    <source>
        <dbReference type="EMBL" id="MBB1151765.1"/>
    </source>
</evidence>
<dbReference type="PANTHER" id="PTHR43821">
    <property type="entry name" value="NAD(P)H NITROREDUCTASE YDJA-RELATED"/>
    <property type="match status" value="1"/>
</dbReference>